<dbReference type="Proteomes" id="UP000664466">
    <property type="component" value="Unassembled WGS sequence"/>
</dbReference>
<reference evidence="6" key="2">
    <citation type="submission" date="2021-04" db="EMBL/GenBank/DDBJ databases">
        <title>Complete Genome and methylome analysis of Thiothrix fructosivorans ATCC 49748.</title>
        <authorList>
            <person name="Fomenkov A."/>
            <person name="Sun L."/>
            <person name="Vincze T."/>
            <person name="Grabovich M.Y."/>
            <person name="Roberts R.J."/>
        </authorList>
    </citation>
    <scope>NUCLEOTIDE SEQUENCE</scope>
    <source>
        <strain evidence="6">ATCC 49748</strain>
    </source>
</reference>
<dbReference type="SUPFAM" id="SSF75516">
    <property type="entry name" value="Pheromone-binding domain of LuxR-like quorum-sensing transcription factors"/>
    <property type="match status" value="1"/>
</dbReference>
<dbReference type="EMBL" id="JAFMPM010000006">
    <property type="protein sequence ID" value="MBO0612554.1"/>
    <property type="molecule type" value="Genomic_DNA"/>
</dbReference>
<dbReference type="InterPro" id="IPR005143">
    <property type="entry name" value="TF_LuxR_autoind-bd_dom"/>
</dbReference>
<keyword evidence="7" id="KW-1185">Reference proteome</keyword>
<name>A0A8B0SLM1_9GAMM</name>
<protein>
    <submittedName>
        <fullName evidence="6">Autoinducer binding domain-containing protein</fullName>
    </submittedName>
</protein>
<dbReference type="EMBL" id="CP072748">
    <property type="protein sequence ID" value="QTX11971.1"/>
    <property type="molecule type" value="Genomic_DNA"/>
</dbReference>
<sequence>MSVDHALLGNYIAELYATNTLEERFQIYEKYLQLLGFEGATYTFAARAQWEAFTDIPAIFLHTATYSTEFLQHYEAERLDQQDFTVRKVLGGDIQPMDWREHETQAQLNPDEKHLIQLAREDYGIINAISIPTMFDERGAAGASIVSSEKDHAFQVLKQERLDTLIHCTKLFHDINFADASLPHKFILPLLASLKSKEIVVLRYLASGKPFKNIQDSTDISYFYATNILDGMRNRLGKITKDKLLYLVGLLNILDQLK</sequence>
<evidence type="ECO:0000256" key="1">
    <source>
        <dbReference type="ARBA" id="ARBA00023015"/>
    </source>
</evidence>
<dbReference type="Pfam" id="PF03472">
    <property type="entry name" value="Autoind_bind"/>
    <property type="match status" value="1"/>
</dbReference>
<dbReference type="GO" id="GO:0003677">
    <property type="term" value="F:DNA binding"/>
    <property type="evidence" value="ECO:0007669"/>
    <property type="project" value="UniProtKB-KW"/>
</dbReference>
<evidence type="ECO:0000259" key="4">
    <source>
        <dbReference type="Pfam" id="PF03472"/>
    </source>
</evidence>
<dbReference type="RefSeq" id="WP_207250254.1">
    <property type="nucleotide sequence ID" value="NZ_JAFMPM010000006.1"/>
</dbReference>
<evidence type="ECO:0000256" key="2">
    <source>
        <dbReference type="ARBA" id="ARBA00023125"/>
    </source>
</evidence>
<accession>A0A8B0SLM1</accession>
<keyword evidence="3" id="KW-0804">Transcription</keyword>
<dbReference type="InterPro" id="IPR036693">
    <property type="entry name" value="TF_LuxR_autoind-bd_dom_sf"/>
</dbReference>
<feature type="domain" description="Transcription factor LuxR-like autoinducer-binding" evidence="4">
    <location>
        <begin position="21"/>
        <end position="167"/>
    </location>
</feature>
<dbReference type="Gene3D" id="3.30.450.80">
    <property type="entry name" value="Transcription factor LuxR-like, autoinducer-binding domain"/>
    <property type="match status" value="1"/>
</dbReference>
<evidence type="ECO:0000313" key="5">
    <source>
        <dbReference type="EMBL" id="MBO0612554.1"/>
    </source>
</evidence>
<proteinExistence type="predicted"/>
<keyword evidence="1" id="KW-0805">Transcription regulation</keyword>
<reference evidence="5 7" key="1">
    <citation type="submission" date="2021-03" db="EMBL/GenBank/DDBJ databases">
        <title>Draft genome and methylome analysis of Thiotrix fructosivoruns ATCC 49748.</title>
        <authorList>
            <person name="Fomenkov A."/>
            <person name="Grabovich M.Y."/>
            <person name="Roberts R.J."/>
        </authorList>
    </citation>
    <scope>NUCLEOTIDE SEQUENCE [LARGE SCALE GENOMIC DNA]</scope>
    <source>
        <strain evidence="5 7">ATCC 49748</strain>
    </source>
</reference>
<keyword evidence="2" id="KW-0238">DNA-binding</keyword>
<organism evidence="6">
    <name type="scientific">Thiothrix fructosivorans</name>
    <dbReference type="NCBI Taxonomy" id="111770"/>
    <lineage>
        <taxon>Bacteria</taxon>
        <taxon>Pseudomonadati</taxon>
        <taxon>Pseudomonadota</taxon>
        <taxon>Gammaproteobacteria</taxon>
        <taxon>Thiotrichales</taxon>
        <taxon>Thiotrichaceae</taxon>
        <taxon>Thiothrix</taxon>
    </lineage>
</organism>
<evidence type="ECO:0000313" key="6">
    <source>
        <dbReference type="EMBL" id="QTX11971.1"/>
    </source>
</evidence>
<evidence type="ECO:0000313" key="7">
    <source>
        <dbReference type="Proteomes" id="UP000664466"/>
    </source>
</evidence>
<gene>
    <name evidence="6" type="ORF">J1836_006465</name>
    <name evidence="5" type="ORF">J1836_06360</name>
</gene>
<evidence type="ECO:0000256" key="3">
    <source>
        <dbReference type="ARBA" id="ARBA00023163"/>
    </source>
</evidence>
<dbReference type="AlphaFoldDB" id="A0A8B0SLM1"/>